<protein>
    <submittedName>
        <fullName evidence="1">Uncharacterized protein</fullName>
    </submittedName>
</protein>
<evidence type="ECO:0000313" key="2">
    <source>
        <dbReference type="Proteomes" id="UP000253628"/>
    </source>
</evidence>
<dbReference type="Proteomes" id="UP000253628">
    <property type="component" value="Unassembled WGS sequence"/>
</dbReference>
<accession>A0A366H0H7</accession>
<gene>
    <name evidence="1" type="ORF">DFR37_1183</name>
</gene>
<dbReference type="EMBL" id="QNRQ01000018">
    <property type="protein sequence ID" value="RBP35229.1"/>
    <property type="molecule type" value="Genomic_DNA"/>
</dbReference>
<sequence length="293" mass="32105">MATMMAQAGHIVMAGQEVRMVEIPADAGCSYGIFESIHAAASSQIFADQLKRAVSEHHGHAGPAFVAQLADPELRPRLIEQTRRLIKQFVNTNVPTQSAGQVARVADRFGLVAAAGELCIELGILPWPEGEAFEACHKCFKAWIDLRGGVGNHEAEQAVAKVRHFIEMHGESRFTLLSPGIENSGYNKTINRAGFRQQVGEQTEYFIFPEVYKSEVCSGLNPTYVTKVLVERGFLATAKDGKPQVEKRLPGIGKTRVYHLTAGFLAGGVSQYEEKETAMRQAEVVNMAVKYSV</sequence>
<organism evidence="1 2">
    <name type="scientific">Eoetvoesiella caeni</name>
    <dbReference type="NCBI Taxonomy" id="645616"/>
    <lineage>
        <taxon>Bacteria</taxon>
        <taxon>Pseudomonadati</taxon>
        <taxon>Pseudomonadota</taxon>
        <taxon>Betaproteobacteria</taxon>
        <taxon>Burkholderiales</taxon>
        <taxon>Alcaligenaceae</taxon>
        <taxon>Eoetvoesiella</taxon>
    </lineage>
</organism>
<keyword evidence="2" id="KW-1185">Reference proteome</keyword>
<evidence type="ECO:0000313" key="1">
    <source>
        <dbReference type="EMBL" id="RBP35229.1"/>
    </source>
</evidence>
<name>A0A366H0H7_9BURK</name>
<reference evidence="1 2" key="1">
    <citation type="submission" date="2018-06" db="EMBL/GenBank/DDBJ databases">
        <title>Genomic Encyclopedia of Type Strains, Phase IV (KMG-IV): sequencing the most valuable type-strain genomes for metagenomic binning, comparative biology and taxonomic classification.</title>
        <authorList>
            <person name="Goeker M."/>
        </authorList>
    </citation>
    <scope>NUCLEOTIDE SEQUENCE [LARGE SCALE GENOMIC DNA]</scope>
    <source>
        <strain evidence="1 2">DSM 25520</strain>
    </source>
</reference>
<proteinExistence type="predicted"/>
<dbReference type="AlphaFoldDB" id="A0A366H0H7"/>
<comment type="caution">
    <text evidence="1">The sequence shown here is derived from an EMBL/GenBank/DDBJ whole genome shotgun (WGS) entry which is preliminary data.</text>
</comment>